<dbReference type="NCBIfam" id="NF040564">
    <property type="entry name" value="SCO2523_fam"/>
    <property type="match status" value="1"/>
</dbReference>
<dbReference type="RefSeq" id="WP_327093394.1">
    <property type="nucleotide sequence ID" value="NZ_CP109149.1"/>
</dbReference>
<protein>
    <submittedName>
        <fullName evidence="2">SCO2523 family variant P-loop protein</fullName>
    </submittedName>
</protein>
<organism evidence="2 3">
    <name type="scientific">Nocardia vinacea</name>
    <dbReference type="NCBI Taxonomy" id="96468"/>
    <lineage>
        <taxon>Bacteria</taxon>
        <taxon>Bacillati</taxon>
        <taxon>Actinomycetota</taxon>
        <taxon>Actinomycetes</taxon>
        <taxon>Mycobacteriales</taxon>
        <taxon>Nocardiaceae</taxon>
        <taxon>Nocardia</taxon>
    </lineage>
</organism>
<sequence>MIVFATSDKGGTGRSVTSCNLAYRMCVRGKRVAYLDFDFGSPTAGALFEISGVERGISTGDGLHSYLLGKAGVAARIDVRDNTDRRELRKMRTRTGKLFLLPGDAGGAEFTKIVDHTLDNCAKLLLELDQDFDVCIVDLSAGRSVAMEIALKATALPQLSAIPVRWLVFHRWTRQHIIAAHGLVRGQYGILDCGAGAGHDPEVLLDNLRYVRTAVPQLNEATESPGPQAAWLHQQDSMLKRLASTNKVGASAMLGETPVEPVLQWREQLILDIDVQKEIANKATVEAFDTLADRVLDRATWRRI</sequence>
<accession>A0ABZ1YZW5</accession>
<evidence type="ECO:0000313" key="3">
    <source>
        <dbReference type="Proteomes" id="UP001432062"/>
    </source>
</evidence>
<dbReference type="InterPro" id="IPR027417">
    <property type="entry name" value="P-loop_NTPase"/>
</dbReference>
<name>A0ABZ1YZW5_9NOCA</name>
<proteinExistence type="predicted"/>
<dbReference type="PANTHER" id="PTHR13696:SF52">
    <property type="entry name" value="PARA FAMILY PROTEIN CT_582"/>
    <property type="match status" value="1"/>
</dbReference>
<dbReference type="Gene3D" id="3.40.50.300">
    <property type="entry name" value="P-loop containing nucleotide triphosphate hydrolases"/>
    <property type="match status" value="1"/>
</dbReference>
<evidence type="ECO:0000313" key="2">
    <source>
        <dbReference type="EMBL" id="WUV48573.1"/>
    </source>
</evidence>
<dbReference type="InterPro" id="IPR050678">
    <property type="entry name" value="DNA_Partitioning_ATPase"/>
</dbReference>
<dbReference type="InterPro" id="IPR002586">
    <property type="entry name" value="CobQ/CobB/MinD/ParA_Nub-bd_dom"/>
</dbReference>
<feature type="domain" description="CobQ/CobB/MinD/ParA nucleotide binding" evidence="1">
    <location>
        <begin position="4"/>
        <end position="113"/>
    </location>
</feature>
<gene>
    <name evidence="2" type="ORF">OG563_10460</name>
</gene>
<keyword evidence="3" id="KW-1185">Reference proteome</keyword>
<reference evidence="2" key="1">
    <citation type="submission" date="2022-10" db="EMBL/GenBank/DDBJ databases">
        <title>The complete genomes of actinobacterial strains from the NBC collection.</title>
        <authorList>
            <person name="Joergensen T.S."/>
            <person name="Alvarez Arevalo M."/>
            <person name="Sterndorff E.B."/>
            <person name="Faurdal D."/>
            <person name="Vuksanovic O."/>
            <person name="Mourched A.-S."/>
            <person name="Charusanti P."/>
            <person name="Shaw S."/>
            <person name="Blin K."/>
            <person name="Weber T."/>
        </authorList>
    </citation>
    <scope>NUCLEOTIDE SEQUENCE</scope>
    <source>
        <strain evidence="2">NBC_01482</strain>
    </source>
</reference>
<dbReference type="Proteomes" id="UP001432062">
    <property type="component" value="Chromosome"/>
</dbReference>
<dbReference type="PANTHER" id="PTHR13696">
    <property type="entry name" value="P-LOOP CONTAINING NUCLEOSIDE TRIPHOSPHATE HYDROLASE"/>
    <property type="match status" value="1"/>
</dbReference>
<dbReference type="Pfam" id="PF01656">
    <property type="entry name" value="CbiA"/>
    <property type="match status" value="1"/>
</dbReference>
<dbReference type="EMBL" id="CP109441">
    <property type="protein sequence ID" value="WUV48573.1"/>
    <property type="molecule type" value="Genomic_DNA"/>
</dbReference>
<evidence type="ECO:0000259" key="1">
    <source>
        <dbReference type="Pfam" id="PF01656"/>
    </source>
</evidence>
<dbReference type="SUPFAM" id="SSF52540">
    <property type="entry name" value="P-loop containing nucleoside triphosphate hydrolases"/>
    <property type="match status" value="1"/>
</dbReference>